<dbReference type="Proteomes" id="UP000009154">
    <property type="component" value="Chromosome"/>
</dbReference>
<proteinExistence type="predicted"/>
<dbReference type="KEGG" id="gpo:GPOL_c11210"/>
<evidence type="ECO:0000313" key="3">
    <source>
        <dbReference type="EMBL" id="AFA72183.1"/>
    </source>
</evidence>
<keyword evidence="4" id="KW-1185">Reference proteome</keyword>
<evidence type="ECO:0008006" key="5">
    <source>
        <dbReference type="Google" id="ProtNLM"/>
    </source>
</evidence>
<accession>H6N1H2</accession>
<dbReference type="InterPro" id="IPR025101">
    <property type="entry name" value="DUF4012"/>
</dbReference>
<dbReference type="EMBL" id="CP003119">
    <property type="protein sequence ID" value="AFA72183.1"/>
    <property type="molecule type" value="Genomic_DNA"/>
</dbReference>
<name>H6N1H2_GORPV</name>
<protein>
    <recommendedName>
        <fullName evidence="5">DUF4012 domain-containing protein</fullName>
    </recommendedName>
</protein>
<reference evidence="3 4" key="1">
    <citation type="journal article" date="2012" name="Appl. Environ. Microbiol.">
        <title>Involvement of two latex-clearing proteins during rubber degradation and insights into the subsequent degradation pathway revealed by the genome sequence of Gordonia polyisoprenivorans strain VH2.</title>
        <authorList>
            <person name="Hiessl S."/>
            <person name="Schuldes J."/>
            <person name="Thurmer A."/>
            <person name="Halbsguth T."/>
            <person name="Broker D."/>
            <person name="Angelov A."/>
            <person name="Liebl W."/>
            <person name="Daniel R."/>
            <person name="Steinbuchel A."/>
        </authorList>
    </citation>
    <scope>NUCLEOTIDE SEQUENCE [LARGE SCALE GENOMIC DNA]</scope>
    <source>
        <strain evidence="4">DSM 44266 / VH2</strain>
    </source>
</reference>
<evidence type="ECO:0000256" key="2">
    <source>
        <dbReference type="SAM" id="Phobius"/>
    </source>
</evidence>
<organism evidence="3 4">
    <name type="scientific">Gordonia polyisoprenivorans (strain DSM 44266 / VH2)</name>
    <dbReference type="NCBI Taxonomy" id="1112204"/>
    <lineage>
        <taxon>Bacteria</taxon>
        <taxon>Bacillati</taxon>
        <taxon>Actinomycetota</taxon>
        <taxon>Actinomycetes</taxon>
        <taxon>Mycobacteriales</taxon>
        <taxon>Gordoniaceae</taxon>
        <taxon>Gordonia</taxon>
    </lineage>
</organism>
<keyword evidence="2" id="KW-0812">Transmembrane</keyword>
<keyword evidence="2" id="KW-0472">Membrane</keyword>
<dbReference type="STRING" id="1112204.GPOL_c11210"/>
<feature type="region of interest" description="Disordered" evidence="1">
    <location>
        <begin position="574"/>
        <end position="601"/>
    </location>
</feature>
<sequence length="601" mass="63258">MNDGTGSEGDDGGGQHRQTRKMVLVGVGVVALLIAIALGWLAYSAFHVRDSLERAKTDAQRARTLILDGNSAGAKAAAESAADEARSASDSANGLVWSAAAAIPWLGDPLKSVREMSEAVDDYASHVLVPSADLAGVLDPSQLRKGDTISTEPLRAAQPRLVAMSVKSEAITRRVAGIDPSWLGTVADARHQLVDVIDSANATVQGTSVAANLVPSMLGADGPRNYFLALQTPSEARATGGLLGGFGILNATNGHATTPELGRNSDLVNPPQAQLALGADFDDLYGWTKAYTDNRNNNISPNFPDAARIWIANWKAQSGQQLDGAIALDPIALSYVLKVTGPVTLPDGEKITTDNVVPITLSTSYERFANDNNARKAYLQSISKAVITQLSHASGDTGALLEALGRGVHERRIMVYSTHPDEEKILGTTNLGHQLPDSSAPYMNVTLGNVAGNKIDYYLRRNISYISGPCTGQTRKSTGSITLTNTLKDLSLPDYVIGSMGALRAQLPRGTNFSNVQFTLTRGATIDSISVNGASTLYSTGELDGHTVVYTQVRVPAGESVTVDVTFTEPTSAHGNAQVPVQPLVDNPTPTVKVPECGPGG</sequence>
<dbReference type="eggNOG" id="COG2976">
    <property type="taxonomic scope" value="Bacteria"/>
</dbReference>
<dbReference type="HOGENOM" id="CLU_020572_1_0_11"/>
<dbReference type="AlphaFoldDB" id="H6N1H2"/>
<evidence type="ECO:0000313" key="4">
    <source>
        <dbReference type="Proteomes" id="UP000009154"/>
    </source>
</evidence>
<dbReference type="Pfam" id="PF13196">
    <property type="entry name" value="DUF4012"/>
    <property type="match status" value="1"/>
</dbReference>
<keyword evidence="2" id="KW-1133">Transmembrane helix</keyword>
<evidence type="ECO:0000256" key="1">
    <source>
        <dbReference type="SAM" id="MobiDB-lite"/>
    </source>
</evidence>
<gene>
    <name evidence="3" type="ordered locus">GPOL_c11210</name>
</gene>
<feature type="transmembrane region" description="Helical" evidence="2">
    <location>
        <begin position="23"/>
        <end position="43"/>
    </location>
</feature>